<dbReference type="AlphaFoldDB" id="A0A4Y7TLM3"/>
<evidence type="ECO:0000259" key="2">
    <source>
        <dbReference type="PROSITE" id="PS50837"/>
    </source>
</evidence>
<dbReference type="PANTHER" id="PTHR10039">
    <property type="entry name" value="AMELOGENIN"/>
    <property type="match status" value="1"/>
</dbReference>
<evidence type="ECO:0000313" key="4">
    <source>
        <dbReference type="Proteomes" id="UP000298030"/>
    </source>
</evidence>
<dbReference type="STRING" id="71717.A0A4Y7TLM3"/>
<dbReference type="Gene3D" id="3.40.50.300">
    <property type="entry name" value="P-loop containing nucleotide triphosphate hydrolases"/>
    <property type="match status" value="1"/>
</dbReference>
<dbReference type="Pfam" id="PF24883">
    <property type="entry name" value="NPHP3_N"/>
    <property type="match status" value="1"/>
</dbReference>
<keyword evidence="4" id="KW-1185">Reference proteome</keyword>
<name>A0A4Y7TLM3_COPMI</name>
<dbReference type="OrthoDB" id="5967843at2759"/>
<gene>
    <name evidence="3" type="ORF">FA13DRAFT_1729089</name>
</gene>
<comment type="caution">
    <text evidence="3">The sequence shown here is derived from an EMBL/GenBank/DDBJ whole genome shotgun (WGS) entry which is preliminary data.</text>
</comment>
<keyword evidence="1" id="KW-0677">Repeat</keyword>
<dbReference type="PROSITE" id="PS50837">
    <property type="entry name" value="NACHT"/>
    <property type="match status" value="1"/>
</dbReference>
<evidence type="ECO:0000313" key="3">
    <source>
        <dbReference type="EMBL" id="TEB34442.1"/>
    </source>
</evidence>
<feature type="domain" description="NACHT" evidence="2">
    <location>
        <begin position="87"/>
        <end position="256"/>
    </location>
</feature>
<dbReference type="SUPFAM" id="SSF52540">
    <property type="entry name" value="P-loop containing nucleoside triphosphate hydrolases"/>
    <property type="match status" value="1"/>
</dbReference>
<evidence type="ECO:0000256" key="1">
    <source>
        <dbReference type="ARBA" id="ARBA00022737"/>
    </source>
</evidence>
<accession>A0A4Y7TLM3</accession>
<dbReference type="EMBL" id="QPFP01000009">
    <property type="protein sequence ID" value="TEB34442.1"/>
    <property type="molecule type" value="Genomic_DNA"/>
</dbReference>
<dbReference type="InterPro" id="IPR027417">
    <property type="entry name" value="P-loop_NTPase"/>
</dbReference>
<protein>
    <recommendedName>
        <fullName evidence="2">NACHT domain-containing protein</fullName>
    </recommendedName>
</protein>
<reference evidence="3 4" key="1">
    <citation type="journal article" date="2019" name="Nat. Ecol. Evol.">
        <title>Megaphylogeny resolves global patterns of mushroom evolution.</title>
        <authorList>
            <person name="Varga T."/>
            <person name="Krizsan K."/>
            <person name="Foldi C."/>
            <person name="Dima B."/>
            <person name="Sanchez-Garcia M."/>
            <person name="Sanchez-Ramirez S."/>
            <person name="Szollosi G.J."/>
            <person name="Szarkandi J.G."/>
            <person name="Papp V."/>
            <person name="Albert L."/>
            <person name="Andreopoulos W."/>
            <person name="Angelini C."/>
            <person name="Antonin V."/>
            <person name="Barry K.W."/>
            <person name="Bougher N.L."/>
            <person name="Buchanan P."/>
            <person name="Buyck B."/>
            <person name="Bense V."/>
            <person name="Catcheside P."/>
            <person name="Chovatia M."/>
            <person name="Cooper J."/>
            <person name="Damon W."/>
            <person name="Desjardin D."/>
            <person name="Finy P."/>
            <person name="Geml J."/>
            <person name="Haridas S."/>
            <person name="Hughes K."/>
            <person name="Justo A."/>
            <person name="Karasinski D."/>
            <person name="Kautmanova I."/>
            <person name="Kiss B."/>
            <person name="Kocsube S."/>
            <person name="Kotiranta H."/>
            <person name="LaButti K.M."/>
            <person name="Lechner B.E."/>
            <person name="Liimatainen K."/>
            <person name="Lipzen A."/>
            <person name="Lukacs Z."/>
            <person name="Mihaltcheva S."/>
            <person name="Morgado L.N."/>
            <person name="Niskanen T."/>
            <person name="Noordeloos M.E."/>
            <person name="Ohm R.A."/>
            <person name="Ortiz-Santana B."/>
            <person name="Ovrebo C."/>
            <person name="Racz N."/>
            <person name="Riley R."/>
            <person name="Savchenko A."/>
            <person name="Shiryaev A."/>
            <person name="Soop K."/>
            <person name="Spirin V."/>
            <person name="Szebenyi C."/>
            <person name="Tomsovsky M."/>
            <person name="Tulloss R.E."/>
            <person name="Uehling J."/>
            <person name="Grigoriev I.V."/>
            <person name="Vagvolgyi C."/>
            <person name="Papp T."/>
            <person name="Martin F.M."/>
            <person name="Miettinen O."/>
            <person name="Hibbett D.S."/>
            <person name="Nagy L.G."/>
        </authorList>
    </citation>
    <scope>NUCLEOTIDE SEQUENCE [LARGE SCALE GENOMIC DNA]</scope>
    <source>
        <strain evidence="3 4">FP101781</strain>
    </source>
</reference>
<dbReference type="InterPro" id="IPR007111">
    <property type="entry name" value="NACHT_NTPase"/>
</dbReference>
<organism evidence="3 4">
    <name type="scientific">Coprinellus micaceus</name>
    <name type="common">Glistening ink-cap mushroom</name>
    <name type="synonym">Coprinus micaceus</name>
    <dbReference type="NCBI Taxonomy" id="71717"/>
    <lineage>
        <taxon>Eukaryota</taxon>
        <taxon>Fungi</taxon>
        <taxon>Dikarya</taxon>
        <taxon>Basidiomycota</taxon>
        <taxon>Agaricomycotina</taxon>
        <taxon>Agaricomycetes</taxon>
        <taxon>Agaricomycetidae</taxon>
        <taxon>Agaricales</taxon>
        <taxon>Agaricineae</taxon>
        <taxon>Psathyrellaceae</taxon>
        <taxon>Coprinellus</taxon>
    </lineage>
</organism>
<dbReference type="InterPro" id="IPR056884">
    <property type="entry name" value="NPHP3-like_N"/>
</dbReference>
<sequence length="637" mass="72738">MRIAITTLRTLRTNVEIKGNVYNHNEVRQLSGSSSLKDLYDNIAAGALHNSSERYDAPKCHEETRVAVQEDIFSWITDGDKDAEPKRILWLTGPAGSGKTAIMGSVAETCQRQEQLAASFFFSSSSGSPDRQSKRCFVSTLAYQLRQGKDLEKLISPRILASIEKDPAIFKKRLDEQMEVLILGPLRASQGKYAGFTAPRIIIIDGLDECDAQPEQGSASTRTKEQDQIEILSVLLHASKDPSFPFKIIIASRPESWIRRFFSAPSAVQGPAAEIFLDNKYSPNEDIALFLRSKFAEIRRRYDHLPASWPSEEIIALLVVNSSGQFVYAATVMRFIETPSQPPQAQLDVVLSLRARDEEDPFGPLDALYTKILSSSPNPKVTFLWLRAYRIPWHPCASFFNSLCESSAGEAYLTLGSLPSLIRFPQIPDHGDMYHFYHKSFLDFLEDPNRCQTFRHLGDKPVLEWICSRFGRSLMANGPEVLVNEKVCENFIELFLRLWDPWVERGDPSMVIPDEVLSNCDPEWWAGFMAGNHTEDIEDRDLHYKNRQHFCRDLYVMVHKNCRALSPCSPSCRRWRKALRTTPFFRDWKRHRPEWNAFALALDKFCLKRMPPRPENRDAQVEELVSTPLFSSQKYAS</sequence>
<dbReference type="Proteomes" id="UP000298030">
    <property type="component" value="Unassembled WGS sequence"/>
</dbReference>
<proteinExistence type="predicted"/>